<keyword evidence="2" id="KW-1185">Reference proteome</keyword>
<protein>
    <submittedName>
        <fullName evidence="1">Uncharacterized protein</fullName>
    </submittedName>
</protein>
<gene>
    <name evidence="1" type="ORF">CTEN210_03961</name>
</gene>
<dbReference type="Proteomes" id="UP001054902">
    <property type="component" value="Unassembled WGS sequence"/>
</dbReference>
<proteinExistence type="predicted"/>
<evidence type="ECO:0000313" key="2">
    <source>
        <dbReference type="Proteomes" id="UP001054902"/>
    </source>
</evidence>
<dbReference type="AlphaFoldDB" id="A0AAD3CKA8"/>
<evidence type="ECO:0000313" key="1">
    <source>
        <dbReference type="EMBL" id="GFH47486.1"/>
    </source>
</evidence>
<comment type="caution">
    <text evidence="1">The sequence shown here is derived from an EMBL/GenBank/DDBJ whole genome shotgun (WGS) entry which is preliminary data.</text>
</comment>
<accession>A0AAD3CKA8</accession>
<name>A0AAD3CKA8_9STRA</name>
<reference evidence="1 2" key="1">
    <citation type="journal article" date="2021" name="Sci. Rep.">
        <title>The genome of the diatom Chaetoceros tenuissimus carries an ancient integrated fragment of an extant virus.</title>
        <authorList>
            <person name="Hongo Y."/>
            <person name="Kimura K."/>
            <person name="Takaki Y."/>
            <person name="Yoshida Y."/>
            <person name="Baba S."/>
            <person name="Kobayashi G."/>
            <person name="Nagasaki K."/>
            <person name="Hano T."/>
            <person name="Tomaru Y."/>
        </authorList>
    </citation>
    <scope>NUCLEOTIDE SEQUENCE [LARGE SCALE GENOMIC DNA]</scope>
    <source>
        <strain evidence="1 2">NIES-3715</strain>
    </source>
</reference>
<organism evidence="1 2">
    <name type="scientific">Chaetoceros tenuissimus</name>
    <dbReference type="NCBI Taxonomy" id="426638"/>
    <lineage>
        <taxon>Eukaryota</taxon>
        <taxon>Sar</taxon>
        <taxon>Stramenopiles</taxon>
        <taxon>Ochrophyta</taxon>
        <taxon>Bacillariophyta</taxon>
        <taxon>Coscinodiscophyceae</taxon>
        <taxon>Chaetocerotophycidae</taxon>
        <taxon>Chaetocerotales</taxon>
        <taxon>Chaetocerotaceae</taxon>
        <taxon>Chaetoceros</taxon>
    </lineage>
</organism>
<dbReference type="EMBL" id="BLLK01000023">
    <property type="protein sequence ID" value="GFH47486.1"/>
    <property type="molecule type" value="Genomic_DNA"/>
</dbReference>
<sequence length="117" mass="13700">MIQENMNEYGLIDIKKRKAKTAFTQAITHQLVQDGFRFVVWDTKRGEFFEYNMNIEKGFNEVRNKVRQSLTDGRKKLEHDALNDNFALNDDFLGGLDEEQILQVVDPNIEIMIDIFA</sequence>